<protein>
    <submittedName>
        <fullName evidence="1">Uncharacterized protein</fullName>
    </submittedName>
</protein>
<evidence type="ECO:0000313" key="2">
    <source>
        <dbReference type="Proteomes" id="UP000807115"/>
    </source>
</evidence>
<evidence type="ECO:0000313" key="1">
    <source>
        <dbReference type="EMBL" id="KAG0520445.1"/>
    </source>
</evidence>
<accession>A0A921QGD0</accession>
<organism evidence="1 2">
    <name type="scientific">Sorghum bicolor</name>
    <name type="common">Sorghum</name>
    <name type="synonym">Sorghum vulgare</name>
    <dbReference type="NCBI Taxonomy" id="4558"/>
    <lineage>
        <taxon>Eukaryota</taxon>
        <taxon>Viridiplantae</taxon>
        <taxon>Streptophyta</taxon>
        <taxon>Embryophyta</taxon>
        <taxon>Tracheophyta</taxon>
        <taxon>Spermatophyta</taxon>
        <taxon>Magnoliopsida</taxon>
        <taxon>Liliopsida</taxon>
        <taxon>Poales</taxon>
        <taxon>Poaceae</taxon>
        <taxon>PACMAD clade</taxon>
        <taxon>Panicoideae</taxon>
        <taxon>Andropogonodae</taxon>
        <taxon>Andropogoneae</taxon>
        <taxon>Sorghinae</taxon>
        <taxon>Sorghum</taxon>
    </lineage>
</organism>
<dbReference type="EMBL" id="CM027687">
    <property type="protein sequence ID" value="KAG0520445.1"/>
    <property type="molecule type" value="Genomic_DNA"/>
</dbReference>
<reference evidence="1" key="1">
    <citation type="journal article" date="2019" name="BMC Genomics">
        <title>A new reference genome for Sorghum bicolor reveals high levels of sequence similarity between sweet and grain genotypes: implications for the genetics of sugar metabolism.</title>
        <authorList>
            <person name="Cooper E.A."/>
            <person name="Brenton Z.W."/>
            <person name="Flinn B.S."/>
            <person name="Jenkins J."/>
            <person name="Shu S."/>
            <person name="Flowers D."/>
            <person name="Luo F."/>
            <person name="Wang Y."/>
            <person name="Xia P."/>
            <person name="Barry K."/>
            <person name="Daum C."/>
            <person name="Lipzen A."/>
            <person name="Yoshinaga Y."/>
            <person name="Schmutz J."/>
            <person name="Saski C."/>
            <person name="Vermerris W."/>
            <person name="Kresovich S."/>
        </authorList>
    </citation>
    <scope>NUCLEOTIDE SEQUENCE</scope>
</reference>
<sequence>MAAAAAAAAVRSIHANGLVVPWWPPPGIVRCTAALARSATFSRQSSHHPLLGLVPPLSPYLFLPDLPLLVFTEVCSSLLWMGSICTRTVRLCYRKP</sequence>
<dbReference type="Proteomes" id="UP000807115">
    <property type="component" value="Chromosome 8"/>
</dbReference>
<reference evidence="1" key="2">
    <citation type="submission" date="2020-10" db="EMBL/GenBank/DDBJ databases">
        <authorList>
            <person name="Cooper E.A."/>
            <person name="Brenton Z.W."/>
            <person name="Flinn B.S."/>
            <person name="Jenkins J."/>
            <person name="Shu S."/>
            <person name="Flowers D."/>
            <person name="Luo F."/>
            <person name="Wang Y."/>
            <person name="Xia P."/>
            <person name="Barry K."/>
            <person name="Daum C."/>
            <person name="Lipzen A."/>
            <person name="Yoshinaga Y."/>
            <person name="Schmutz J."/>
            <person name="Saski C."/>
            <person name="Vermerris W."/>
            <person name="Kresovich S."/>
        </authorList>
    </citation>
    <scope>NUCLEOTIDE SEQUENCE</scope>
</reference>
<gene>
    <name evidence="1" type="ORF">BDA96_08G074800</name>
</gene>
<name>A0A921QGD0_SORBI</name>
<proteinExistence type="predicted"/>
<dbReference type="AlphaFoldDB" id="A0A921QGD0"/>
<comment type="caution">
    <text evidence="1">The sequence shown here is derived from an EMBL/GenBank/DDBJ whole genome shotgun (WGS) entry which is preliminary data.</text>
</comment>